<organism evidence="2 3">
    <name type="scientific">Xylaria multiplex</name>
    <dbReference type="NCBI Taxonomy" id="323545"/>
    <lineage>
        <taxon>Eukaryota</taxon>
        <taxon>Fungi</taxon>
        <taxon>Dikarya</taxon>
        <taxon>Ascomycota</taxon>
        <taxon>Pezizomycotina</taxon>
        <taxon>Sordariomycetes</taxon>
        <taxon>Xylariomycetidae</taxon>
        <taxon>Xylariales</taxon>
        <taxon>Xylariaceae</taxon>
        <taxon>Xylaria</taxon>
    </lineage>
</organism>
<evidence type="ECO:0008006" key="4">
    <source>
        <dbReference type="Google" id="ProtNLM"/>
    </source>
</evidence>
<sequence>MTDKPDIQHCVTTGDEGSGRNLQEISNHQQENPKDHGSDHQQEDPKDHDPGNDKMDTNHGREESEYDQEEPKDSQRTSWRDQENPNDNRENTQLVRTRQQNYREHSRDYTHTEARNPILPQSSGQGNRLDRMRQHLPRINTDVYPVTVPRQIHPPVRQPTSLAPPLVDGTGMPPVYYQHFGVEGQFNTTVYVSNLSRSISYETLLSVLEGTGKITWISIIPPHQSGTNYAAAQISFWDRHGVIAFYRKCVIEGLFFGSSRLDVAPGAFTTPELNHSEKSRIVIVRGPQPVVNKAYLSWWAYERGVSFPTSSVETTLDWETGMQMMRWCFLSFKPAAQRFYRALEKQIRVPEAQDDNERRHWGPVRVSWG</sequence>
<dbReference type="OrthoDB" id="3508416at2759"/>
<feature type="region of interest" description="Disordered" evidence="1">
    <location>
        <begin position="1"/>
        <end position="128"/>
    </location>
</feature>
<gene>
    <name evidence="2" type="ORF">GQX73_g9334</name>
</gene>
<evidence type="ECO:0000256" key="1">
    <source>
        <dbReference type="SAM" id="MobiDB-lite"/>
    </source>
</evidence>
<dbReference type="GO" id="GO:0003676">
    <property type="term" value="F:nucleic acid binding"/>
    <property type="evidence" value="ECO:0007669"/>
    <property type="project" value="InterPro"/>
</dbReference>
<name>A0A7C8ILR0_9PEZI</name>
<evidence type="ECO:0000313" key="2">
    <source>
        <dbReference type="EMBL" id="KAF2964243.1"/>
    </source>
</evidence>
<feature type="compositionally biased region" description="Basic and acidic residues" evidence="1">
    <location>
        <begin position="31"/>
        <end position="90"/>
    </location>
</feature>
<dbReference type="AlphaFoldDB" id="A0A7C8ILR0"/>
<feature type="compositionally biased region" description="Polar residues" evidence="1">
    <location>
        <begin position="20"/>
        <end position="30"/>
    </location>
</feature>
<dbReference type="InParanoid" id="A0A7C8ILR0"/>
<dbReference type="Proteomes" id="UP000481858">
    <property type="component" value="Unassembled WGS sequence"/>
</dbReference>
<keyword evidence="3" id="KW-1185">Reference proteome</keyword>
<proteinExistence type="predicted"/>
<feature type="compositionally biased region" description="Basic and acidic residues" evidence="1">
    <location>
        <begin position="101"/>
        <end position="114"/>
    </location>
</feature>
<feature type="compositionally biased region" description="Polar residues" evidence="1">
    <location>
        <begin position="91"/>
        <end position="100"/>
    </location>
</feature>
<dbReference type="InterPro" id="IPR035979">
    <property type="entry name" value="RBD_domain_sf"/>
</dbReference>
<dbReference type="SUPFAM" id="SSF54928">
    <property type="entry name" value="RNA-binding domain, RBD"/>
    <property type="match status" value="1"/>
</dbReference>
<reference evidence="2 3" key="1">
    <citation type="submission" date="2019-12" db="EMBL/GenBank/DDBJ databases">
        <title>Draft genome sequence of the ascomycete Xylaria multiplex DSM 110363.</title>
        <authorList>
            <person name="Buettner E."/>
            <person name="Kellner H."/>
        </authorList>
    </citation>
    <scope>NUCLEOTIDE SEQUENCE [LARGE SCALE GENOMIC DNA]</scope>
    <source>
        <strain evidence="2 3">DSM 110363</strain>
    </source>
</reference>
<comment type="caution">
    <text evidence="2">The sequence shown here is derived from an EMBL/GenBank/DDBJ whole genome shotgun (WGS) entry which is preliminary data.</text>
</comment>
<protein>
    <recommendedName>
        <fullName evidence="4">RRM domain-containing protein</fullName>
    </recommendedName>
</protein>
<dbReference type="EMBL" id="WUBL01000160">
    <property type="protein sequence ID" value="KAF2964243.1"/>
    <property type="molecule type" value="Genomic_DNA"/>
</dbReference>
<evidence type="ECO:0000313" key="3">
    <source>
        <dbReference type="Proteomes" id="UP000481858"/>
    </source>
</evidence>
<accession>A0A7C8ILR0</accession>